<evidence type="ECO:0008006" key="3">
    <source>
        <dbReference type="Google" id="ProtNLM"/>
    </source>
</evidence>
<dbReference type="EMBL" id="RAWI01000243">
    <property type="protein sequence ID" value="RKI00594.1"/>
    <property type="molecule type" value="Genomic_DNA"/>
</dbReference>
<evidence type="ECO:0000313" key="1">
    <source>
        <dbReference type="EMBL" id="RKI00594.1"/>
    </source>
</evidence>
<name>A0ABX9QDU4_9BACT</name>
<comment type="caution">
    <text evidence="1">The sequence shown here is derived from an EMBL/GenBank/DDBJ whole genome shotgun (WGS) entry which is preliminary data.</text>
</comment>
<evidence type="ECO:0000313" key="2">
    <source>
        <dbReference type="Proteomes" id="UP000278907"/>
    </source>
</evidence>
<dbReference type="RefSeq" id="WP_120585384.1">
    <property type="nucleotide sequence ID" value="NZ_RAWI01000243.1"/>
</dbReference>
<accession>A0ABX9QDU4</accession>
<dbReference type="Proteomes" id="UP000278907">
    <property type="component" value="Unassembled WGS sequence"/>
</dbReference>
<organism evidence="1 2">
    <name type="scientific">Corallococcus praedator</name>
    <dbReference type="NCBI Taxonomy" id="2316724"/>
    <lineage>
        <taxon>Bacteria</taxon>
        <taxon>Pseudomonadati</taxon>
        <taxon>Myxococcota</taxon>
        <taxon>Myxococcia</taxon>
        <taxon>Myxococcales</taxon>
        <taxon>Cystobacterineae</taxon>
        <taxon>Myxococcaceae</taxon>
        <taxon>Corallococcus</taxon>
    </lineage>
</organism>
<proteinExistence type="predicted"/>
<keyword evidence="2" id="KW-1185">Reference proteome</keyword>
<sequence>MDFTELKIAKGCGTFHVNQFRIHFSIPGLQGDPKQKLPALVGEFIKDFPRFFNGTQQGLTENRAAVAWSTKQFEHNKTLRFLLDFKSEKLGINLPDVHSDWVHVLWKDANKGFAAQTVKRNFAERSDYMTSMMVVPWGAIFTRLNSYHFLAGRRSWVFGVLEPGMPGWRAGSSLQVGTVQGGQFTAYGGTTPVFYLESAAVERYSMLMYELMESGGNLFIDIRKAIVSIWSILLANYVQAKGFRLNVGHPKSYGADDGAALWDSQMTWRGVYRRQAEFKTPQALYAKKWVSHLLEMHPALKGQSLSESEFKGFGGGKFGGGGSDGRW</sequence>
<gene>
    <name evidence="1" type="ORF">D7Y13_26820</name>
</gene>
<reference evidence="1 2" key="1">
    <citation type="submission" date="2018-09" db="EMBL/GenBank/DDBJ databases">
        <authorList>
            <person name="Livingstone P.G."/>
            <person name="Whitworth D.E."/>
        </authorList>
    </citation>
    <scope>NUCLEOTIDE SEQUENCE [LARGE SCALE GENOMIC DNA]</scope>
    <source>
        <strain evidence="1 2">CA031B</strain>
    </source>
</reference>
<protein>
    <recommendedName>
        <fullName evidence="3">DUF3396 domain-containing protein</fullName>
    </recommendedName>
</protein>